<feature type="transmembrane region" description="Helical" evidence="9">
    <location>
        <begin position="12"/>
        <end position="34"/>
    </location>
</feature>
<keyword evidence="8" id="KW-0234">DNA repair</keyword>
<dbReference type="SUPFAM" id="SSF56219">
    <property type="entry name" value="DNase I-like"/>
    <property type="match status" value="1"/>
</dbReference>
<comment type="caution">
    <text evidence="11">The sequence shown here is derived from an EMBL/GenBank/DDBJ whole genome shotgun (WGS) entry which is preliminary data.</text>
</comment>
<dbReference type="Gene3D" id="3.60.10.10">
    <property type="entry name" value="Endonuclease/exonuclease/phosphatase"/>
    <property type="match status" value="1"/>
</dbReference>
<proteinExistence type="predicted"/>
<feature type="transmembrane region" description="Helical" evidence="9">
    <location>
        <begin position="40"/>
        <end position="65"/>
    </location>
</feature>
<evidence type="ECO:0000256" key="7">
    <source>
        <dbReference type="ARBA" id="ARBA00022842"/>
    </source>
</evidence>
<evidence type="ECO:0000256" key="4">
    <source>
        <dbReference type="ARBA" id="ARBA00022723"/>
    </source>
</evidence>
<keyword evidence="11" id="KW-0255">Endonuclease</keyword>
<evidence type="ECO:0000256" key="2">
    <source>
        <dbReference type="ARBA" id="ARBA00001946"/>
    </source>
</evidence>
<evidence type="ECO:0000313" key="11">
    <source>
        <dbReference type="EMBL" id="NCI51915.1"/>
    </source>
</evidence>
<keyword evidence="3" id="KW-0540">Nuclease</keyword>
<sequence>MSRTVVRRVAKVIMITANLIVVVLFLLACISPYINPSKWWFSGFTGLIFPFLLLALIFFTILWLFARPRLALIPVITLLIGWKQISVIFAWHPRAGFSKEHPADVLRLVDWNVHGFNGADVSDVKRNIVHELSSSIIRLNPDVVCLQEFNTAESEDHIKPFLKDFPFYFFSDDVDGNRSYQSGCIIFSKYRIINSGRIKYPSQESLVFADIVRGNDTLRVYTTHLQSFKFGKTDYSNLAKIKNQEDEHLAASKSIYRKMKTAFNLRGGQADVAHDEIAKSPYPSIICGDFNDVPNSYTYFRIRGNRQDAFLKKSFGIGRSFIALSPTLRIDYILPTDHFEVKQFDMVDEDLSDHIMLVTDLVLKK</sequence>
<keyword evidence="4" id="KW-0479">Metal-binding</keyword>
<feature type="transmembrane region" description="Helical" evidence="9">
    <location>
        <begin position="72"/>
        <end position="91"/>
    </location>
</feature>
<keyword evidence="5" id="KW-0227">DNA damage</keyword>
<evidence type="ECO:0000256" key="9">
    <source>
        <dbReference type="SAM" id="Phobius"/>
    </source>
</evidence>
<dbReference type="Pfam" id="PF03372">
    <property type="entry name" value="Exo_endo_phos"/>
    <property type="match status" value="1"/>
</dbReference>
<dbReference type="EMBL" id="JAACJS010000015">
    <property type="protein sequence ID" value="NCI51915.1"/>
    <property type="molecule type" value="Genomic_DNA"/>
</dbReference>
<keyword evidence="12" id="KW-1185">Reference proteome</keyword>
<evidence type="ECO:0000256" key="1">
    <source>
        <dbReference type="ARBA" id="ARBA00001936"/>
    </source>
</evidence>
<dbReference type="RefSeq" id="WP_161820179.1">
    <property type="nucleotide sequence ID" value="NZ_JAACJS010000015.1"/>
</dbReference>
<evidence type="ECO:0000256" key="6">
    <source>
        <dbReference type="ARBA" id="ARBA00022801"/>
    </source>
</evidence>
<evidence type="ECO:0000259" key="10">
    <source>
        <dbReference type="Pfam" id="PF03372"/>
    </source>
</evidence>
<dbReference type="Proteomes" id="UP000753802">
    <property type="component" value="Unassembled WGS sequence"/>
</dbReference>
<dbReference type="PANTHER" id="PTHR15822:SF4">
    <property type="entry name" value="TYROSYL-DNA PHOSPHODIESTERASE 2"/>
    <property type="match status" value="1"/>
</dbReference>
<gene>
    <name evidence="11" type="ORF">GWC95_18470</name>
</gene>
<keyword evidence="9" id="KW-0812">Transmembrane</keyword>
<dbReference type="InterPro" id="IPR051547">
    <property type="entry name" value="TDP2-like"/>
</dbReference>
<evidence type="ECO:0000313" key="12">
    <source>
        <dbReference type="Proteomes" id="UP000753802"/>
    </source>
</evidence>
<dbReference type="PANTHER" id="PTHR15822">
    <property type="entry name" value="TRAF AND TNF RECEPTOR-ASSOCIATED PROTEIN"/>
    <property type="match status" value="1"/>
</dbReference>
<reference evidence="11 12" key="1">
    <citation type="submission" date="2020-01" db="EMBL/GenBank/DDBJ databases">
        <title>Genome analysis.</title>
        <authorList>
            <person name="Wu S."/>
            <person name="Wang G."/>
        </authorList>
    </citation>
    <scope>NUCLEOTIDE SEQUENCE [LARGE SCALE GENOMIC DNA]</scope>
    <source>
        <strain evidence="11 12">SYL130</strain>
    </source>
</reference>
<feature type="domain" description="Endonuclease/exonuclease/phosphatase" evidence="10">
    <location>
        <begin position="111"/>
        <end position="354"/>
    </location>
</feature>
<keyword evidence="9" id="KW-0472">Membrane</keyword>
<keyword evidence="6" id="KW-0378">Hydrolase</keyword>
<comment type="cofactor">
    <cofactor evidence="2">
        <name>Mg(2+)</name>
        <dbReference type="ChEBI" id="CHEBI:18420"/>
    </cofactor>
</comment>
<name>A0ABW9ZZD7_9BACT</name>
<protein>
    <submittedName>
        <fullName evidence="11">Endonuclease/exonuclease/phosphatase family protein</fullName>
    </submittedName>
</protein>
<keyword evidence="7" id="KW-0460">Magnesium</keyword>
<organism evidence="11 12">
    <name type="scientific">Sediminibacterium roseum</name>
    <dbReference type="NCBI Taxonomy" id="1978412"/>
    <lineage>
        <taxon>Bacteria</taxon>
        <taxon>Pseudomonadati</taxon>
        <taxon>Bacteroidota</taxon>
        <taxon>Chitinophagia</taxon>
        <taxon>Chitinophagales</taxon>
        <taxon>Chitinophagaceae</taxon>
        <taxon>Sediminibacterium</taxon>
    </lineage>
</organism>
<dbReference type="CDD" id="cd09084">
    <property type="entry name" value="EEP-2"/>
    <property type="match status" value="1"/>
</dbReference>
<dbReference type="InterPro" id="IPR036691">
    <property type="entry name" value="Endo/exonu/phosph_ase_sf"/>
</dbReference>
<dbReference type="GO" id="GO:0004519">
    <property type="term" value="F:endonuclease activity"/>
    <property type="evidence" value="ECO:0007669"/>
    <property type="project" value="UniProtKB-KW"/>
</dbReference>
<evidence type="ECO:0000256" key="3">
    <source>
        <dbReference type="ARBA" id="ARBA00022722"/>
    </source>
</evidence>
<dbReference type="InterPro" id="IPR005135">
    <property type="entry name" value="Endo/exonuclease/phosphatase"/>
</dbReference>
<evidence type="ECO:0000256" key="5">
    <source>
        <dbReference type="ARBA" id="ARBA00022763"/>
    </source>
</evidence>
<evidence type="ECO:0000256" key="8">
    <source>
        <dbReference type="ARBA" id="ARBA00023204"/>
    </source>
</evidence>
<accession>A0ABW9ZZD7</accession>
<dbReference type="PROSITE" id="PS51257">
    <property type="entry name" value="PROKAR_LIPOPROTEIN"/>
    <property type="match status" value="1"/>
</dbReference>
<keyword evidence="9" id="KW-1133">Transmembrane helix</keyword>
<comment type="cofactor">
    <cofactor evidence="1">
        <name>Mn(2+)</name>
        <dbReference type="ChEBI" id="CHEBI:29035"/>
    </cofactor>
</comment>